<keyword evidence="5" id="KW-0479">Metal-binding</keyword>
<dbReference type="Pfam" id="PF00293">
    <property type="entry name" value="NUDIX"/>
    <property type="match status" value="1"/>
</dbReference>
<dbReference type="AlphaFoldDB" id="A0AB38A590"/>
<name>A0AB38A590_9ACTN</name>
<dbReference type="GO" id="GO:0035539">
    <property type="term" value="F:8-oxo-7,8-dihydrodeoxyguanosine triphosphate pyrophosphatase activity"/>
    <property type="evidence" value="ECO:0007669"/>
    <property type="project" value="UniProtKB-EC"/>
</dbReference>
<keyword evidence="7 12" id="KW-0378">Hydrolase</keyword>
<evidence type="ECO:0000256" key="10">
    <source>
        <dbReference type="ARBA" id="ARBA00035861"/>
    </source>
</evidence>
<dbReference type="GO" id="GO:0006260">
    <property type="term" value="P:DNA replication"/>
    <property type="evidence" value="ECO:0007669"/>
    <property type="project" value="UniProtKB-KW"/>
</dbReference>
<dbReference type="GO" id="GO:0046872">
    <property type="term" value="F:metal ion binding"/>
    <property type="evidence" value="ECO:0007669"/>
    <property type="project" value="UniProtKB-KW"/>
</dbReference>
<dbReference type="InterPro" id="IPR020476">
    <property type="entry name" value="Nudix_hydrolase"/>
</dbReference>
<evidence type="ECO:0000259" key="13">
    <source>
        <dbReference type="PROSITE" id="PS51462"/>
    </source>
</evidence>
<sequence>MKTVHVSAGIIHNDNTILACKRSDDHLSGWEFPGGKVQPGENPEQACLREIKEELGVELGSMFYYDTVEYDYPDFHLSMDVFICQLAAHQTPQARVHSELRWLSRDELLDVAWLEADTTLVRSLGVLWEQLFWAEHL</sequence>
<comment type="catalytic activity">
    <reaction evidence="10">
        <text>8-oxo-dGTP + H2O = 8-oxo-dGMP + diphosphate + H(+)</text>
        <dbReference type="Rhea" id="RHEA:31575"/>
        <dbReference type="ChEBI" id="CHEBI:15377"/>
        <dbReference type="ChEBI" id="CHEBI:15378"/>
        <dbReference type="ChEBI" id="CHEBI:33019"/>
        <dbReference type="ChEBI" id="CHEBI:63224"/>
        <dbReference type="ChEBI" id="CHEBI:77896"/>
        <dbReference type="EC" id="3.6.1.55"/>
    </reaction>
</comment>
<gene>
    <name evidence="14" type="ORF">SAMN04489746_0367</name>
</gene>
<dbReference type="GO" id="GO:0044716">
    <property type="term" value="F:8-oxo-GDP phosphatase activity"/>
    <property type="evidence" value="ECO:0007669"/>
    <property type="project" value="TreeGrafter"/>
</dbReference>
<evidence type="ECO:0000256" key="11">
    <source>
        <dbReference type="ARBA" id="ARBA00038905"/>
    </source>
</evidence>
<keyword evidence="4" id="KW-0235">DNA replication</keyword>
<dbReference type="GO" id="GO:0008413">
    <property type="term" value="F:8-oxo-7,8-dihydroguanosine triphosphate pyrophosphatase activity"/>
    <property type="evidence" value="ECO:0007669"/>
    <property type="project" value="TreeGrafter"/>
</dbReference>
<dbReference type="GO" id="GO:0006281">
    <property type="term" value="P:DNA repair"/>
    <property type="evidence" value="ECO:0007669"/>
    <property type="project" value="UniProtKB-KW"/>
</dbReference>
<evidence type="ECO:0000313" key="15">
    <source>
        <dbReference type="Proteomes" id="UP000183687"/>
    </source>
</evidence>
<proteinExistence type="inferred from homology"/>
<evidence type="ECO:0000256" key="12">
    <source>
        <dbReference type="RuleBase" id="RU003476"/>
    </source>
</evidence>
<evidence type="ECO:0000256" key="6">
    <source>
        <dbReference type="ARBA" id="ARBA00022763"/>
    </source>
</evidence>
<evidence type="ECO:0000256" key="4">
    <source>
        <dbReference type="ARBA" id="ARBA00022705"/>
    </source>
</evidence>
<dbReference type="CDD" id="cd03425">
    <property type="entry name" value="NUDIX_MutT_NudA_like"/>
    <property type="match status" value="1"/>
</dbReference>
<dbReference type="PANTHER" id="PTHR47707:SF1">
    <property type="entry name" value="NUDIX HYDROLASE FAMILY PROTEIN"/>
    <property type="match status" value="1"/>
</dbReference>
<keyword evidence="9" id="KW-0234">DNA repair</keyword>
<evidence type="ECO:0000256" key="2">
    <source>
        <dbReference type="ARBA" id="ARBA00005582"/>
    </source>
</evidence>
<dbReference type="EMBL" id="FNSH01000001">
    <property type="protein sequence ID" value="SEB48376.1"/>
    <property type="molecule type" value="Genomic_DNA"/>
</dbReference>
<evidence type="ECO:0000256" key="9">
    <source>
        <dbReference type="ARBA" id="ARBA00023204"/>
    </source>
</evidence>
<comment type="cofactor">
    <cofactor evidence="1">
        <name>Mg(2+)</name>
        <dbReference type="ChEBI" id="CHEBI:18420"/>
    </cofactor>
</comment>
<organism evidence="14 15">
    <name type="scientific">Atopobium minutum</name>
    <dbReference type="NCBI Taxonomy" id="1381"/>
    <lineage>
        <taxon>Bacteria</taxon>
        <taxon>Bacillati</taxon>
        <taxon>Actinomycetota</taxon>
        <taxon>Coriobacteriia</taxon>
        <taxon>Coriobacteriales</taxon>
        <taxon>Atopobiaceae</taxon>
        <taxon>Atopobium</taxon>
    </lineage>
</organism>
<dbReference type="InterPro" id="IPR020084">
    <property type="entry name" value="NUDIX_hydrolase_CS"/>
</dbReference>
<keyword evidence="6" id="KW-0227">DNA damage</keyword>
<dbReference type="PRINTS" id="PR00502">
    <property type="entry name" value="NUDIXFAMILY"/>
</dbReference>
<evidence type="ECO:0000313" key="14">
    <source>
        <dbReference type="EMBL" id="SEB48376.1"/>
    </source>
</evidence>
<protein>
    <recommendedName>
        <fullName evidence="11">8-oxo-dGTP diphosphatase</fullName>
        <ecNumber evidence="11">3.6.1.55</ecNumber>
    </recommendedName>
</protein>
<evidence type="ECO:0000256" key="8">
    <source>
        <dbReference type="ARBA" id="ARBA00022842"/>
    </source>
</evidence>
<comment type="caution">
    <text evidence="14">The sequence shown here is derived from an EMBL/GenBank/DDBJ whole genome shotgun (WGS) entry which is preliminary data.</text>
</comment>
<evidence type="ECO:0000256" key="5">
    <source>
        <dbReference type="ARBA" id="ARBA00022723"/>
    </source>
</evidence>
<keyword evidence="3" id="KW-0515">Mutator protein</keyword>
<evidence type="ECO:0000256" key="7">
    <source>
        <dbReference type="ARBA" id="ARBA00022801"/>
    </source>
</evidence>
<comment type="similarity">
    <text evidence="2 12">Belongs to the Nudix hydrolase family.</text>
</comment>
<evidence type="ECO:0000256" key="1">
    <source>
        <dbReference type="ARBA" id="ARBA00001946"/>
    </source>
</evidence>
<dbReference type="PANTHER" id="PTHR47707">
    <property type="entry name" value="8-OXO-DGTP DIPHOSPHATASE"/>
    <property type="match status" value="1"/>
</dbReference>
<evidence type="ECO:0000256" key="3">
    <source>
        <dbReference type="ARBA" id="ARBA00022457"/>
    </source>
</evidence>
<dbReference type="Gene3D" id="3.90.79.10">
    <property type="entry name" value="Nucleoside Triphosphate Pyrophosphohydrolase"/>
    <property type="match status" value="1"/>
</dbReference>
<feature type="domain" description="Nudix hydrolase" evidence="13">
    <location>
        <begin position="1"/>
        <end position="128"/>
    </location>
</feature>
<keyword evidence="8" id="KW-0460">Magnesium</keyword>
<dbReference type="RefSeq" id="WP_002563454.1">
    <property type="nucleotide sequence ID" value="NZ_CALJSN010000006.1"/>
</dbReference>
<dbReference type="EC" id="3.6.1.55" evidence="11"/>
<reference evidence="14 15" key="1">
    <citation type="submission" date="2016-10" db="EMBL/GenBank/DDBJ databases">
        <authorList>
            <person name="Varghese N."/>
            <person name="Submissions S."/>
        </authorList>
    </citation>
    <scope>NUCLEOTIDE SEQUENCE [LARGE SCALE GENOMIC DNA]</scope>
    <source>
        <strain evidence="14 15">DSM 20586</strain>
    </source>
</reference>
<accession>A0AB38A590</accession>
<dbReference type="Proteomes" id="UP000183687">
    <property type="component" value="Unassembled WGS sequence"/>
</dbReference>
<dbReference type="PROSITE" id="PS51462">
    <property type="entry name" value="NUDIX"/>
    <property type="match status" value="1"/>
</dbReference>
<dbReference type="InterPro" id="IPR047127">
    <property type="entry name" value="MutT-like"/>
</dbReference>
<dbReference type="PROSITE" id="PS00893">
    <property type="entry name" value="NUDIX_BOX"/>
    <property type="match status" value="1"/>
</dbReference>
<dbReference type="InterPro" id="IPR000086">
    <property type="entry name" value="NUDIX_hydrolase_dom"/>
</dbReference>
<dbReference type="InterPro" id="IPR015797">
    <property type="entry name" value="NUDIX_hydrolase-like_dom_sf"/>
</dbReference>
<dbReference type="SUPFAM" id="SSF55811">
    <property type="entry name" value="Nudix"/>
    <property type="match status" value="1"/>
</dbReference>
<dbReference type="GO" id="GO:0044715">
    <property type="term" value="F:8-oxo-dGDP phosphatase activity"/>
    <property type="evidence" value="ECO:0007669"/>
    <property type="project" value="TreeGrafter"/>
</dbReference>